<evidence type="ECO:0000259" key="1">
    <source>
        <dbReference type="Pfam" id="PF00857"/>
    </source>
</evidence>
<reference evidence="2" key="1">
    <citation type="journal article" date="2014" name="Int. J. Syst. Evol. Microbiol.">
        <title>Complete genome sequence of Corynebacterium casei LMG S-19264T (=DSM 44701T), isolated from a smear-ripened cheese.</title>
        <authorList>
            <consortium name="US DOE Joint Genome Institute (JGI-PGF)"/>
            <person name="Walter F."/>
            <person name="Albersmeier A."/>
            <person name="Kalinowski J."/>
            <person name="Ruckert C."/>
        </authorList>
    </citation>
    <scope>NUCLEOTIDE SEQUENCE</scope>
    <source>
        <strain evidence="2">CGMCC 4.7306</strain>
    </source>
</reference>
<feature type="domain" description="Isochorismatase-like" evidence="1">
    <location>
        <begin position="1"/>
        <end position="54"/>
    </location>
</feature>
<accession>A0A917SDZ9</accession>
<dbReference type="EMBL" id="BMMZ01000008">
    <property type="protein sequence ID" value="GGL71954.1"/>
    <property type="molecule type" value="Genomic_DNA"/>
</dbReference>
<proteinExistence type="predicted"/>
<comment type="caution">
    <text evidence="2">The sequence shown here is derived from an EMBL/GenBank/DDBJ whole genome shotgun (WGS) entry which is preliminary data.</text>
</comment>
<keyword evidence="3" id="KW-1185">Reference proteome</keyword>
<name>A0A917SDZ9_9ACTN</name>
<dbReference type="AlphaFoldDB" id="A0A917SDZ9"/>
<dbReference type="Proteomes" id="UP000613840">
    <property type="component" value="Unassembled WGS sequence"/>
</dbReference>
<dbReference type="InterPro" id="IPR000868">
    <property type="entry name" value="Isochorismatase-like_dom"/>
</dbReference>
<dbReference type="InterPro" id="IPR036380">
    <property type="entry name" value="Isochorismatase-like_sf"/>
</dbReference>
<sequence length="61" mass="6899">MTEQCILYSALDAYVRHFDVAVPRDAVAHIHEDLSEAALTMMQRNMRAHIGTTAELITTLR</sequence>
<evidence type="ECO:0000313" key="3">
    <source>
        <dbReference type="Proteomes" id="UP000613840"/>
    </source>
</evidence>
<dbReference type="Pfam" id="PF00857">
    <property type="entry name" value="Isochorismatase"/>
    <property type="match status" value="1"/>
</dbReference>
<gene>
    <name evidence="2" type="ORF">GCM10011575_32860</name>
</gene>
<dbReference type="SUPFAM" id="SSF52499">
    <property type="entry name" value="Isochorismatase-like hydrolases"/>
    <property type="match status" value="1"/>
</dbReference>
<organism evidence="2 3">
    <name type="scientific">Microlunatus endophyticus</name>
    <dbReference type="NCBI Taxonomy" id="1716077"/>
    <lineage>
        <taxon>Bacteria</taxon>
        <taxon>Bacillati</taxon>
        <taxon>Actinomycetota</taxon>
        <taxon>Actinomycetes</taxon>
        <taxon>Propionibacteriales</taxon>
        <taxon>Propionibacteriaceae</taxon>
        <taxon>Microlunatus</taxon>
    </lineage>
</organism>
<protein>
    <recommendedName>
        <fullName evidence="1">Isochorismatase-like domain-containing protein</fullName>
    </recommendedName>
</protein>
<evidence type="ECO:0000313" key="2">
    <source>
        <dbReference type="EMBL" id="GGL71954.1"/>
    </source>
</evidence>
<reference evidence="2" key="2">
    <citation type="submission" date="2020-09" db="EMBL/GenBank/DDBJ databases">
        <authorList>
            <person name="Sun Q."/>
            <person name="Zhou Y."/>
        </authorList>
    </citation>
    <scope>NUCLEOTIDE SEQUENCE</scope>
    <source>
        <strain evidence="2">CGMCC 4.7306</strain>
    </source>
</reference>
<dbReference type="Gene3D" id="3.40.50.850">
    <property type="entry name" value="Isochorismatase-like"/>
    <property type="match status" value="1"/>
</dbReference>